<evidence type="ECO:0000313" key="6">
    <source>
        <dbReference type="EMBL" id="RGD72887.1"/>
    </source>
</evidence>
<proteinExistence type="predicted"/>
<dbReference type="InterPro" id="IPR050301">
    <property type="entry name" value="NTE"/>
</dbReference>
<feature type="short sequence motif" description="GXGXXG" evidence="4">
    <location>
        <begin position="15"/>
        <end position="20"/>
    </location>
</feature>
<keyword evidence="1 4" id="KW-0378">Hydrolase</keyword>
<dbReference type="InterPro" id="IPR016035">
    <property type="entry name" value="Acyl_Trfase/lysoPLipase"/>
</dbReference>
<dbReference type="CDD" id="cd07209">
    <property type="entry name" value="Pat_hypo_Ecoli_Z1214_like"/>
    <property type="match status" value="1"/>
</dbReference>
<dbReference type="SUPFAM" id="SSF52151">
    <property type="entry name" value="FabD/lysophospholipase-like"/>
    <property type="match status" value="1"/>
</dbReference>
<feature type="short sequence motif" description="GXSXG" evidence="4">
    <location>
        <begin position="42"/>
        <end position="46"/>
    </location>
</feature>
<dbReference type="Pfam" id="PF01734">
    <property type="entry name" value="Patatin"/>
    <property type="match status" value="1"/>
</dbReference>
<feature type="domain" description="PNPLA" evidence="5">
    <location>
        <begin position="11"/>
        <end position="173"/>
    </location>
</feature>
<evidence type="ECO:0000256" key="3">
    <source>
        <dbReference type="ARBA" id="ARBA00023098"/>
    </source>
</evidence>
<sequence>MKFDRDKIYALALGGGGVRGAYEIGVWRALIEENINIKSVCGTSIGAVNGALVAQKDFKKAIKLWTEITPETIYNKDSNMVDRIRDISKLEEILRANLDEEKIRKSDIDFGVVTFNLTTLEPIIIFKEDMPNGKMIDYILASANYPIFYRQEIDEEVFVDGGVYDNLPRGPLADRGYKDIIEVDINPPLSNITKKKVADDVTVHTIISKHTLYGQFLFNSKQLKENINKGYLDTKLYNDEYLSSHYYVKSPMNGYDISLKPKDISRLIMDDRFSNFFISDKRIKSYIEFINDYYKDKNGYDYGDIPIRDERFFMAALEITADVVGLEPIKEYSYEEFRLEIIREVNELILNEEKISSLLDGGIFNLAMSADMNFDKKTLLSLLIFASNRSSLIESILYTTSPKITIAFITSFIIMNRLNYDDFSLMPKIINKEKADF</sequence>
<name>A0A3E3DUC5_9FIRM</name>
<feature type="short sequence motif" description="DGA/G" evidence="4">
    <location>
        <begin position="160"/>
        <end position="162"/>
    </location>
</feature>
<keyword evidence="2 4" id="KW-0442">Lipid degradation</keyword>
<evidence type="ECO:0000256" key="4">
    <source>
        <dbReference type="PROSITE-ProRule" id="PRU01161"/>
    </source>
</evidence>
<dbReference type="AlphaFoldDB" id="A0A3E3DUC5"/>
<dbReference type="GO" id="GO:0016042">
    <property type="term" value="P:lipid catabolic process"/>
    <property type="evidence" value="ECO:0007669"/>
    <property type="project" value="UniProtKB-UniRule"/>
</dbReference>
<evidence type="ECO:0000256" key="2">
    <source>
        <dbReference type="ARBA" id="ARBA00022963"/>
    </source>
</evidence>
<protein>
    <submittedName>
        <fullName evidence="6">Patatin-like phospholipase family protein</fullName>
    </submittedName>
</protein>
<dbReference type="EMBL" id="QUSM01000009">
    <property type="protein sequence ID" value="RGD72887.1"/>
    <property type="molecule type" value="Genomic_DNA"/>
</dbReference>
<evidence type="ECO:0000256" key="1">
    <source>
        <dbReference type="ARBA" id="ARBA00022801"/>
    </source>
</evidence>
<dbReference type="PANTHER" id="PTHR14226:SF29">
    <property type="entry name" value="NEUROPATHY TARGET ESTERASE SWS"/>
    <property type="match status" value="1"/>
</dbReference>
<dbReference type="PANTHER" id="PTHR14226">
    <property type="entry name" value="NEUROPATHY TARGET ESTERASE/SWISS CHEESE D.MELANOGASTER"/>
    <property type="match status" value="1"/>
</dbReference>
<organism evidence="6 7">
    <name type="scientific">Anaerofustis stercorihominis</name>
    <dbReference type="NCBI Taxonomy" id="214853"/>
    <lineage>
        <taxon>Bacteria</taxon>
        <taxon>Bacillati</taxon>
        <taxon>Bacillota</taxon>
        <taxon>Clostridia</taxon>
        <taxon>Eubacteriales</taxon>
        <taxon>Eubacteriaceae</taxon>
        <taxon>Anaerofustis</taxon>
    </lineage>
</organism>
<dbReference type="GO" id="GO:0016787">
    <property type="term" value="F:hydrolase activity"/>
    <property type="evidence" value="ECO:0007669"/>
    <property type="project" value="UniProtKB-UniRule"/>
</dbReference>
<dbReference type="Gene3D" id="3.40.1090.10">
    <property type="entry name" value="Cytosolic phospholipase A2 catalytic domain"/>
    <property type="match status" value="1"/>
</dbReference>
<reference evidence="6 7" key="1">
    <citation type="submission" date="2018-08" db="EMBL/GenBank/DDBJ databases">
        <title>A genome reference for cultivated species of the human gut microbiota.</title>
        <authorList>
            <person name="Zou Y."/>
            <person name="Xue W."/>
            <person name="Luo G."/>
        </authorList>
    </citation>
    <scope>NUCLEOTIDE SEQUENCE [LARGE SCALE GENOMIC DNA]</scope>
    <source>
        <strain evidence="6 7">AM25-6</strain>
    </source>
</reference>
<gene>
    <name evidence="6" type="ORF">DW687_11630</name>
</gene>
<feature type="active site" description="Proton acceptor" evidence="4">
    <location>
        <position position="160"/>
    </location>
</feature>
<accession>A0A3E3DUC5</accession>
<feature type="active site" description="Nucleophile" evidence="4">
    <location>
        <position position="44"/>
    </location>
</feature>
<dbReference type="RefSeq" id="WP_117532824.1">
    <property type="nucleotide sequence ID" value="NZ_QUSM01000009.1"/>
</dbReference>
<keyword evidence="3 4" id="KW-0443">Lipid metabolism</keyword>
<comment type="caution">
    <text evidence="6">The sequence shown here is derived from an EMBL/GenBank/DDBJ whole genome shotgun (WGS) entry which is preliminary data.</text>
</comment>
<evidence type="ECO:0000259" key="5">
    <source>
        <dbReference type="PROSITE" id="PS51635"/>
    </source>
</evidence>
<dbReference type="Proteomes" id="UP000261212">
    <property type="component" value="Unassembled WGS sequence"/>
</dbReference>
<evidence type="ECO:0000313" key="7">
    <source>
        <dbReference type="Proteomes" id="UP000261212"/>
    </source>
</evidence>
<dbReference type="PROSITE" id="PS51635">
    <property type="entry name" value="PNPLA"/>
    <property type="match status" value="1"/>
</dbReference>
<dbReference type="InterPro" id="IPR002641">
    <property type="entry name" value="PNPLA_dom"/>
</dbReference>